<evidence type="ECO:0000313" key="11">
    <source>
        <dbReference type="Proteomes" id="UP000243052"/>
    </source>
</evidence>
<dbReference type="AlphaFoldDB" id="A0A109UXV6"/>
<evidence type="ECO:0000256" key="6">
    <source>
        <dbReference type="ARBA" id="ARBA00023242"/>
    </source>
</evidence>
<comment type="subcellular location">
    <subcellularLocation>
        <location evidence="1">Nucleus</location>
    </subcellularLocation>
</comment>
<keyword evidence="5" id="KW-0067">ATP-binding</keyword>
<dbReference type="Pfam" id="PF21639">
    <property type="entry name" value="ORC5_lid"/>
    <property type="match status" value="1"/>
</dbReference>
<evidence type="ECO:0000259" key="9">
    <source>
        <dbReference type="Pfam" id="PF21639"/>
    </source>
</evidence>
<dbReference type="PANTHER" id="PTHR12705:SF0">
    <property type="entry name" value="ORIGIN RECOGNITION COMPLEX SUBUNIT 5"/>
    <property type="match status" value="1"/>
</dbReference>
<evidence type="ECO:0000313" key="10">
    <source>
        <dbReference type="EMBL" id="AMD19556.1"/>
    </source>
</evidence>
<sequence length="495" mass="57204">MPHYLTRTLHRNYQVELLNAFTNNDPDLSPPNIIVHGFRSTGKTTTLKEYFNSRHELLSCWVNAVEMVTGKPFAQHVAVQVSRILKDKFPGIAAKEYDPLSAEDFSLLAKFLYNTFAQYQNLDKRYGIYVILDEFDKIDELDIELLPKFLKLHELIPNIFKLEIRFIHVISGSSFLGYYCNYNIPTIVFPIYNQDETSDIVHHVKGKELGSCPQLSSKIEQFESPVHSQRLCNEIAKNFITLIIQAFHSYTGNDPAILIEMIEGKWDSYVDSITEQNYKDPPALYKANLELFKNTGDTLIGNDDDNEIEDYGNENLNKTDQNGSTSKSITKSQFTNNAYEISTMSKYLLIAAYLTSYLNPRFDSKVFSKKSHLRAGRSSYGRRHKMDTNPRYLQPSLFSLERLLAIFQSIYPVHISKELHSDFIQKDTHMRANVEVYENLSELNSLKLITSAINKSVDYLHEKVKWKVNVSWEIITEISRTVDFDIAEYFSDIHE</sequence>
<dbReference type="EMBL" id="CP014243">
    <property type="protein sequence ID" value="AMD19556.1"/>
    <property type="molecule type" value="Genomic_DNA"/>
</dbReference>
<dbReference type="InterPro" id="IPR020796">
    <property type="entry name" value="ORC5"/>
</dbReference>
<feature type="domain" description="Orc1-like AAA ATPase" evidence="7">
    <location>
        <begin position="10"/>
        <end position="159"/>
    </location>
</feature>
<evidence type="ECO:0000259" key="7">
    <source>
        <dbReference type="Pfam" id="PF13191"/>
    </source>
</evidence>
<protein>
    <submittedName>
        <fullName evidence="10">HCL595Wp</fullName>
    </submittedName>
</protein>
<dbReference type="Proteomes" id="UP000243052">
    <property type="component" value="Chromosome iii"/>
</dbReference>
<dbReference type="GO" id="GO:0005664">
    <property type="term" value="C:nuclear origin of replication recognition complex"/>
    <property type="evidence" value="ECO:0007669"/>
    <property type="project" value="TreeGrafter"/>
</dbReference>
<dbReference type="GeneID" id="28722759"/>
<dbReference type="InterPro" id="IPR041664">
    <property type="entry name" value="AAA_16"/>
</dbReference>
<evidence type="ECO:0000259" key="8">
    <source>
        <dbReference type="Pfam" id="PF14630"/>
    </source>
</evidence>
<accession>A0A109UXV6</accession>
<evidence type="ECO:0000256" key="1">
    <source>
        <dbReference type="ARBA" id="ARBA00004123"/>
    </source>
</evidence>
<reference evidence="10 11" key="1">
    <citation type="submission" date="2016-01" db="EMBL/GenBank/DDBJ databases">
        <title>Genome sequence of the yeast Holleya sinecauda.</title>
        <authorList>
            <person name="Dietrich F.S."/>
        </authorList>
    </citation>
    <scope>NUCLEOTIDE SEQUENCE [LARGE SCALE GENOMIC DNA]</scope>
    <source>
        <strain evidence="10 11">ATCC 58844</strain>
    </source>
</reference>
<proteinExistence type="inferred from homology"/>
<feature type="domain" description="ORC5 lid" evidence="9">
    <location>
        <begin position="237"/>
        <end position="292"/>
    </location>
</feature>
<dbReference type="Pfam" id="PF14630">
    <property type="entry name" value="ORC5_C"/>
    <property type="match status" value="1"/>
</dbReference>
<dbReference type="Gene3D" id="3.40.50.300">
    <property type="entry name" value="P-loop containing nucleotide triphosphate hydrolases"/>
    <property type="match status" value="1"/>
</dbReference>
<dbReference type="RefSeq" id="XP_017986552.1">
    <property type="nucleotide sequence ID" value="XM_018131560.1"/>
</dbReference>
<dbReference type="InterPro" id="IPR048866">
    <property type="entry name" value="ORC5_lid"/>
</dbReference>
<keyword evidence="3" id="KW-0235">DNA replication</keyword>
<keyword evidence="11" id="KW-1185">Reference proteome</keyword>
<organism evidence="10 11">
    <name type="scientific">Eremothecium sinecaudum</name>
    <dbReference type="NCBI Taxonomy" id="45286"/>
    <lineage>
        <taxon>Eukaryota</taxon>
        <taxon>Fungi</taxon>
        <taxon>Dikarya</taxon>
        <taxon>Ascomycota</taxon>
        <taxon>Saccharomycotina</taxon>
        <taxon>Saccharomycetes</taxon>
        <taxon>Saccharomycetales</taxon>
        <taxon>Saccharomycetaceae</taxon>
        <taxon>Eremothecium</taxon>
    </lineage>
</organism>
<name>A0A109UXV6_9SACH</name>
<evidence type="ECO:0000256" key="5">
    <source>
        <dbReference type="ARBA" id="ARBA00022840"/>
    </source>
</evidence>
<gene>
    <name evidence="10" type="ORF">AW171_hschr31394</name>
</gene>
<dbReference type="GO" id="GO:0003688">
    <property type="term" value="F:DNA replication origin binding"/>
    <property type="evidence" value="ECO:0007669"/>
    <property type="project" value="TreeGrafter"/>
</dbReference>
<dbReference type="InterPro" id="IPR027417">
    <property type="entry name" value="P-loop_NTPase"/>
</dbReference>
<evidence type="ECO:0000256" key="2">
    <source>
        <dbReference type="ARBA" id="ARBA00006269"/>
    </source>
</evidence>
<keyword evidence="6" id="KW-0539">Nucleus</keyword>
<evidence type="ECO:0000256" key="3">
    <source>
        <dbReference type="ARBA" id="ARBA00022705"/>
    </source>
</evidence>
<dbReference type="PANTHER" id="PTHR12705">
    <property type="entry name" value="ORIGIN RECOGNITION COMPLEX SUBUNIT 5"/>
    <property type="match status" value="1"/>
</dbReference>
<dbReference type="OrthoDB" id="365981at2759"/>
<dbReference type="STRING" id="45286.A0A109UXV6"/>
<dbReference type="InterPro" id="IPR047088">
    <property type="entry name" value="ORC5_C"/>
</dbReference>
<evidence type="ECO:0000256" key="4">
    <source>
        <dbReference type="ARBA" id="ARBA00022741"/>
    </source>
</evidence>
<dbReference type="Gene3D" id="1.10.8.60">
    <property type="match status" value="1"/>
</dbReference>
<keyword evidence="4" id="KW-0547">Nucleotide-binding</keyword>
<dbReference type="GO" id="GO:0006270">
    <property type="term" value="P:DNA replication initiation"/>
    <property type="evidence" value="ECO:0007669"/>
    <property type="project" value="TreeGrafter"/>
</dbReference>
<feature type="domain" description="Origin recognition complex subunit 5 C-terminal" evidence="8">
    <location>
        <begin position="341"/>
        <end position="490"/>
    </location>
</feature>
<comment type="similarity">
    <text evidence="2">Belongs to the ORC5 family.</text>
</comment>
<dbReference type="Pfam" id="PF13191">
    <property type="entry name" value="AAA_16"/>
    <property type="match status" value="1"/>
</dbReference>
<dbReference type="SUPFAM" id="SSF52540">
    <property type="entry name" value="P-loop containing nucleoside triphosphate hydrolases"/>
    <property type="match status" value="1"/>
</dbReference>